<accession>A0AAV5UBK5</accession>
<organism evidence="1 2">
    <name type="scientific">Pristionchus entomophagus</name>
    <dbReference type="NCBI Taxonomy" id="358040"/>
    <lineage>
        <taxon>Eukaryota</taxon>
        <taxon>Metazoa</taxon>
        <taxon>Ecdysozoa</taxon>
        <taxon>Nematoda</taxon>
        <taxon>Chromadorea</taxon>
        <taxon>Rhabditida</taxon>
        <taxon>Rhabditina</taxon>
        <taxon>Diplogasteromorpha</taxon>
        <taxon>Diplogasteroidea</taxon>
        <taxon>Neodiplogasteridae</taxon>
        <taxon>Pristionchus</taxon>
    </lineage>
</organism>
<gene>
    <name evidence="1" type="ORF">PENTCL1PPCAC_26242</name>
</gene>
<dbReference type="AlphaFoldDB" id="A0AAV5UBK5"/>
<dbReference type="EMBL" id="BTSX01000006">
    <property type="protein sequence ID" value="GMT04068.1"/>
    <property type="molecule type" value="Genomic_DNA"/>
</dbReference>
<reference evidence="1" key="1">
    <citation type="submission" date="2023-10" db="EMBL/GenBank/DDBJ databases">
        <title>Genome assembly of Pristionchus species.</title>
        <authorList>
            <person name="Yoshida K."/>
            <person name="Sommer R.J."/>
        </authorList>
    </citation>
    <scope>NUCLEOTIDE SEQUENCE</scope>
    <source>
        <strain evidence="1">RS0144</strain>
    </source>
</reference>
<feature type="non-terminal residue" evidence="1">
    <location>
        <position position="98"/>
    </location>
</feature>
<evidence type="ECO:0000313" key="1">
    <source>
        <dbReference type="EMBL" id="GMT04068.1"/>
    </source>
</evidence>
<proteinExistence type="predicted"/>
<keyword evidence="2" id="KW-1185">Reference proteome</keyword>
<evidence type="ECO:0000313" key="2">
    <source>
        <dbReference type="Proteomes" id="UP001432027"/>
    </source>
</evidence>
<comment type="caution">
    <text evidence="1">The sequence shown here is derived from an EMBL/GenBank/DDBJ whole genome shotgun (WGS) entry which is preliminary data.</text>
</comment>
<protein>
    <submittedName>
        <fullName evidence="1">Uncharacterized protein</fullName>
    </submittedName>
</protein>
<sequence>MMGKSEIKRIDYRLFDWVSLTIASEPRVPNRSGIPLGYSHSPRPDNLVVLGTNEEKTLVIESQSGINSTDGCIFEDTLYTLRPVPQHPISLVWPVFIL</sequence>
<dbReference type="Proteomes" id="UP001432027">
    <property type="component" value="Unassembled WGS sequence"/>
</dbReference>
<name>A0AAV5UBK5_9BILA</name>